<evidence type="ECO:0000256" key="1">
    <source>
        <dbReference type="SAM" id="MobiDB-lite"/>
    </source>
</evidence>
<feature type="region of interest" description="Disordered" evidence="1">
    <location>
        <begin position="1"/>
        <end position="20"/>
    </location>
</feature>
<organism evidence="2 3">
    <name type="scientific">Gallus gallus</name>
    <name type="common">Chicken</name>
    <dbReference type="NCBI Taxonomy" id="9031"/>
    <lineage>
        <taxon>Eukaryota</taxon>
        <taxon>Metazoa</taxon>
        <taxon>Chordata</taxon>
        <taxon>Craniata</taxon>
        <taxon>Vertebrata</taxon>
        <taxon>Euteleostomi</taxon>
        <taxon>Archelosauria</taxon>
        <taxon>Archosauria</taxon>
        <taxon>Dinosauria</taxon>
        <taxon>Saurischia</taxon>
        <taxon>Theropoda</taxon>
        <taxon>Coelurosauria</taxon>
        <taxon>Aves</taxon>
        <taxon>Neognathae</taxon>
        <taxon>Galloanserae</taxon>
        <taxon>Galliformes</taxon>
        <taxon>Phasianidae</taxon>
        <taxon>Phasianinae</taxon>
        <taxon>Gallus</taxon>
    </lineage>
</organism>
<dbReference type="AlphaFoldDB" id="A0A8V0Z2W0"/>
<evidence type="ECO:0000313" key="3">
    <source>
        <dbReference type="Proteomes" id="UP000000539"/>
    </source>
</evidence>
<reference evidence="2" key="3">
    <citation type="submission" date="2025-09" db="UniProtKB">
        <authorList>
            <consortium name="Ensembl"/>
        </authorList>
    </citation>
    <scope>IDENTIFICATION</scope>
    <source>
        <strain evidence="2">broiler</strain>
    </source>
</reference>
<name>A0A8V0Z2W0_CHICK</name>
<evidence type="ECO:0000313" key="2">
    <source>
        <dbReference type="Ensembl" id="ENSGALP00010025254.1"/>
    </source>
</evidence>
<proteinExistence type="predicted"/>
<keyword evidence="3" id="KW-1185">Reference proteome</keyword>
<protein>
    <submittedName>
        <fullName evidence="2">Uncharacterized protein</fullName>
    </submittedName>
</protein>
<accession>A0A8V0Z2W0</accession>
<sequence length="87" mass="9778">MDLFTLRRSSGDGGQWRTPLGDDTKPLLLMRDKGNLQRAAFPLPHSSLPATWDFPMSLSLPQFLCFCGYFHCPPWRAQGNSGLVLLQ</sequence>
<dbReference type="Proteomes" id="UP000000539">
    <property type="component" value="Chromosome 22"/>
</dbReference>
<reference evidence="2" key="2">
    <citation type="submission" date="2025-08" db="UniProtKB">
        <authorList>
            <consortium name="Ensembl"/>
        </authorList>
    </citation>
    <scope>IDENTIFICATION</scope>
    <source>
        <strain evidence="2">broiler</strain>
    </source>
</reference>
<dbReference type="Ensembl" id="ENSGALT00010042764.1">
    <property type="protein sequence ID" value="ENSGALP00010025254.1"/>
    <property type="gene ID" value="ENSGALG00010017686.1"/>
</dbReference>
<reference evidence="2" key="1">
    <citation type="submission" date="2020-11" db="EMBL/GenBank/DDBJ databases">
        <title>Gallus gallus (Chicken) genome, bGalGal1, GRCg7b, maternal haplotype autosomes + Z &amp; W.</title>
        <authorList>
            <person name="Warren W."/>
            <person name="Formenti G."/>
            <person name="Fedrigo O."/>
            <person name="Haase B."/>
            <person name="Mountcastle J."/>
            <person name="Balacco J."/>
            <person name="Tracey A."/>
            <person name="Schneider V."/>
            <person name="Okimoto R."/>
            <person name="Cheng H."/>
            <person name="Hawken R."/>
            <person name="Howe K."/>
            <person name="Jarvis E.D."/>
        </authorList>
    </citation>
    <scope>NUCLEOTIDE SEQUENCE [LARGE SCALE GENOMIC DNA]</scope>
    <source>
        <strain evidence="2">Broiler</strain>
    </source>
</reference>